<evidence type="ECO:0000313" key="3">
    <source>
        <dbReference type="EMBL" id="PMD38261.1"/>
    </source>
</evidence>
<evidence type="ECO:0000256" key="2">
    <source>
        <dbReference type="SAM" id="Phobius"/>
    </source>
</evidence>
<feature type="region of interest" description="Disordered" evidence="1">
    <location>
        <begin position="461"/>
        <end position="521"/>
    </location>
</feature>
<dbReference type="OrthoDB" id="5353066at2759"/>
<keyword evidence="4" id="KW-1185">Reference proteome</keyword>
<evidence type="ECO:0000256" key="1">
    <source>
        <dbReference type="SAM" id="MobiDB-lite"/>
    </source>
</evidence>
<feature type="region of interest" description="Disordered" evidence="1">
    <location>
        <begin position="375"/>
        <end position="413"/>
    </location>
</feature>
<proteinExistence type="predicted"/>
<feature type="compositionally biased region" description="Polar residues" evidence="1">
    <location>
        <begin position="401"/>
        <end position="412"/>
    </location>
</feature>
<feature type="transmembrane region" description="Helical" evidence="2">
    <location>
        <begin position="587"/>
        <end position="607"/>
    </location>
</feature>
<dbReference type="Proteomes" id="UP000235786">
    <property type="component" value="Unassembled WGS sequence"/>
</dbReference>
<name>A0A2J6RIC2_HYAVF</name>
<feature type="compositionally biased region" description="Polar residues" evidence="1">
    <location>
        <begin position="377"/>
        <end position="392"/>
    </location>
</feature>
<keyword evidence="2" id="KW-0472">Membrane</keyword>
<feature type="transmembrane region" description="Helical" evidence="2">
    <location>
        <begin position="635"/>
        <end position="658"/>
    </location>
</feature>
<organism evidence="3 4">
    <name type="scientific">Hyaloscypha variabilis (strain UAMH 11265 / GT02V1 / F)</name>
    <name type="common">Meliniomyces variabilis</name>
    <dbReference type="NCBI Taxonomy" id="1149755"/>
    <lineage>
        <taxon>Eukaryota</taxon>
        <taxon>Fungi</taxon>
        <taxon>Dikarya</taxon>
        <taxon>Ascomycota</taxon>
        <taxon>Pezizomycotina</taxon>
        <taxon>Leotiomycetes</taxon>
        <taxon>Helotiales</taxon>
        <taxon>Hyaloscyphaceae</taxon>
        <taxon>Hyaloscypha</taxon>
        <taxon>Hyaloscypha variabilis</taxon>
    </lineage>
</organism>
<keyword evidence="2" id="KW-1133">Transmembrane helix</keyword>
<feature type="region of interest" description="Disordered" evidence="1">
    <location>
        <begin position="189"/>
        <end position="211"/>
    </location>
</feature>
<accession>A0A2J6RIC2</accession>
<evidence type="ECO:0000313" key="4">
    <source>
        <dbReference type="Proteomes" id="UP000235786"/>
    </source>
</evidence>
<dbReference type="EMBL" id="KZ613948">
    <property type="protein sequence ID" value="PMD38261.1"/>
    <property type="molecule type" value="Genomic_DNA"/>
</dbReference>
<feature type="region of interest" description="Disordered" evidence="1">
    <location>
        <begin position="133"/>
        <end position="163"/>
    </location>
</feature>
<reference evidence="3 4" key="1">
    <citation type="submission" date="2016-04" db="EMBL/GenBank/DDBJ databases">
        <title>A degradative enzymes factory behind the ericoid mycorrhizal symbiosis.</title>
        <authorList>
            <consortium name="DOE Joint Genome Institute"/>
            <person name="Martino E."/>
            <person name="Morin E."/>
            <person name="Grelet G."/>
            <person name="Kuo A."/>
            <person name="Kohler A."/>
            <person name="Daghino S."/>
            <person name="Barry K."/>
            <person name="Choi C."/>
            <person name="Cichocki N."/>
            <person name="Clum A."/>
            <person name="Copeland A."/>
            <person name="Hainaut M."/>
            <person name="Haridas S."/>
            <person name="Labutti K."/>
            <person name="Lindquist E."/>
            <person name="Lipzen A."/>
            <person name="Khouja H.-R."/>
            <person name="Murat C."/>
            <person name="Ohm R."/>
            <person name="Olson A."/>
            <person name="Spatafora J."/>
            <person name="Veneault-Fourrey C."/>
            <person name="Henrissat B."/>
            <person name="Grigoriev I."/>
            <person name="Martin F."/>
            <person name="Perotto S."/>
        </authorList>
    </citation>
    <scope>NUCLEOTIDE SEQUENCE [LARGE SCALE GENOMIC DNA]</scope>
    <source>
        <strain evidence="3 4">F</strain>
    </source>
</reference>
<keyword evidence="2" id="KW-0812">Transmembrane</keyword>
<protein>
    <submittedName>
        <fullName evidence="3">Uncharacterized protein</fullName>
    </submittedName>
</protein>
<sequence>MNLKTSRSICPESGDSETPNVETSKKPVPAKPFGVSQPYRGNWARVRNYTGHATLPEGSSTIDDILRQYKNSEGASTNSEFHPNTQSRNVSYMTDGSGLFSDSHDGRYTTHARPLGKVGMPRSVAQNDIASIAPASEKQASTSSTSDNFLQPRSTSPPNDPRVPLEHAIMELRRNSDDSINSCYAPSTIRGSTLTQPPPAPYQAQMSRQASEAISIDEETRRLVKTVLCYNEVSMDPTWSADGNGISPINKRIGLIQPALYETTANTSSHQDDDGKDWETIDTASPDNHRVSTSLGTVSTLDGINLFEPAERVVQHPGAIHFNGSYRQLNLKQGQIPIIAPTKDLYRINGGHLQNSMRTGPYPVHYTKPNDHERTFEPNTRNMAPNFKQQTKPFPPRNNDTHSTSSLGTDNNYIKHAGTGVLMRRMPDDHENDSIFLTNSSISTTHPRQLSYSHQGLRLTEQGSPNASLAGPSGHRNYGSSNTVQIPSVHPSRAQGDGSRGPAYTGEGRPRRPRPRYKPSDDILHQFGTPNIDHHQKHALEIVHSKFDARGAPLYQVDLADEAPRQFTNFEIEEPDNVSRDTKQEKISLYFVILCNLFPPLLLFLWVGKLDNLMGWWSRWEFHQFTARDKRLAKLLAILWLIAIIVATIVLGIVKVGITNRAHRH</sequence>
<dbReference type="AlphaFoldDB" id="A0A2J6RIC2"/>
<gene>
    <name evidence="3" type="ORF">L207DRAFT_514177</name>
</gene>
<feature type="compositionally biased region" description="Polar residues" evidence="1">
    <location>
        <begin position="138"/>
        <end position="157"/>
    </location>
</feature>
<feature type="region of interest" description="Disordered" evidence="1">
    <location>
        <begin position="1"/>
        <end position="38"/>
    </location>
</feature>